<proteinExistence type="predicted"/>
<dbReference type="Proteomes" id="UP000298327">
    <property type="component" value="Unassembled WGS sequence"/>
</dbReference>
<evidence type="ECO:0000313" key="2">
    <source>
        <dbReference type="EMBL" id="TFY66091.1"/>
    </source>
</evidence>
<comment type="caution">
    <text evidence="2">The sequence shown here is derived from an EMBL/GenBank/DDBJ whole genome shotgun (WGS) entry which is preliminary data.</text>
</comment>
<reference evidence="2 3" key="1">
    <citation type="submission" date="2019-02" db="EMBL/GenBank/DDBJ databases">
        <title>Genome sequencing of the rare red list fungi Dentipellis fragilis.</title>
        <authorList>
            <person name="Buettner E."/>
            <person name="Kellner H."/>
        </authorList>
    </citation>
    <scope>NUCLEOTIDE SEQUENCE [LARGE SCALE GENOMIC DNA]</scope>
    <source>
        <strain evidence="2 3">DSM 105465</strain>
    </source>
</reference>
<sequence length="374" mass="40693">MSDVSSPRTQSSQFDALIDLLATDDAADPLSDIPPSASGGLRDAQGNLDFAKVRTFFAGRAVDQRASPETNAHTNALSGNDMKSVSLVSVFVEGSHEVQVDVLSKISHSPSPAGSPPPPSPDAHVGETEPYLDDELRQHTGRDMDPPSSLHPRYFNSYDKPDRASPRRGELPIEGHAGMPDAVSFGISHASRNRCLLMRVRDKREPIAATVDELDRALSLAQKEVTELRSRTRELHSTITKDLAPRHTKSPNTSIEGFNGAPNDSESRHDDVDDLPPAIQALSGDQARRLLAEVIRTLSLPLNAPAFTGRLADVRRAQDFLTQTDELVWRRSRSRAGAATAPGPASSAQNITALAQRLALWERVIRNPIPQMPR</sequence>
<feature type="region of interest" description="Disordered" evidence="1">
    <location>
        <begin position="59"/>
        <end position="78"/>
    </location>
</feature>
<name>A0A4Y9YWY3_9AGAM</name>
<keyword evidence="3" id="KW-1185">Reference proteome</keyword>
<feature type="region of interest" description="Disordered" evidence="1">
    <location>
        <begin position="106"/>
        <end position="177"/>
    </location>
</feature>
<feature type="compositionally biased region" description="Basic and acidic residues" evidence="1">
    <location>
        <begin position="159"/>
        <end position="173"/>
    </location>
</feature>
<feature type="region of interest" description="Disordered" evidence="1">
    <location>
        <begin position="241"/>
        <end position="278"/>
    </location>
</feature>
<protein>
    <submittedName>
        <fullName evidence="2">Uncharacterized protein</fullName>
    </submittedName>
</protein>
<feature type="compositionally biased region" description="Basic and acidic residues" evidence="1">
    <location>
        <begin position="134"/>
        <end position="145"/>
    </location>
</feature>
<feature type="compositionally biased region" description="Polar residues" evidence="1">
    <location>
        <begin position="67"/>
        <end position="78"/>
    </location>
</feature>
<dbReference type="EMBL" id="SEOQ01000279">
    <property type="protein sequence ID" value="TFY66091.1"/>
    <property type="molecule type" value="Genomic_DNA"/>
</dbReference>
<accession>A0A4Y9YWY3</accession>
<evidence type="ECO:0000313" key="3">
    <source>
        <dbReference type="Proteomes" id="UP000298327"/>
    </source>
</evidence>
<gene>
    <name evidence="2" type="ORF">EVG20_g5002</name>
</gene>
<evidence type="ECO:0000256" key="1">
    <source>
        <dbReference type="SAM" id="MobiDB-lite"/>
    </source>
</evidence>
<organism evidence="2 3">
    <name type="scientific">Dentipellis fragilis</name>
    <dbReference type="NCBI Taxonomy" id="205917"/>
    <lineage>
        <taxon>Eukaryota</taxon>
        <taxon>Fungi</taxon>
        <taxon>Dikarya</taxon>
        <taxon>Basidiomycota</taxon>
        <taxon>Agaricomycotina</taxon>
        <taxon>Agaricomycetes</taxon>
        <taxon>Russulales</taxon>
        <taxon>Hericiaceae</taxon>
        <taxon>Dentipellis</taxon>
    </lineage>
</organism>
<dbReference type="AlphaFoldDB" id="A0A4Y9YWY3"/>
<dbReference type="OrthoDB" id="3225650at2759"/>